<dbReference type="KEGG" id="aag:5571901"/>
<evidence type="ECO:0000256" key="1">
    <source>
        <dbReference type="ARBA" id="ARBA00004123"/>
    </source>
</evidence>
<dbReference type="Gene3D" id="1.20.5.170">
    <property type="match status" value="1"/>
</dbReference>
<proteinExistence type="inferred from homology"/>
<feature type="region of interest" description="Disordered" evidence="7">
    <location>
        <begin position="157"/>
        <end position="183"/>
    </location>
</feature>
<evidence type="ECO:0000256" key="4">
    <source>
        <dbReference type="ARBA" id="ARBA00023125"/>
    </source>
</evidence>
<dbReference type="PANTHER" id="PTHR11988">
    <property type="entry name" value="THYROTROPH EMBRYONIC FACTOR RELATED"/>
    <property type="match status" value="1"/>
</dbReference>
<evidence type="ECO:0000256" key="6">
    <source>
        <dbReference type="ARBA" id="ARBA00023242"/>
    </source>
</evidence>
<dbReference type="CTD" id="31227"/>
<name>A0A1S4FMA7_AEDAE</name>
<organism evidence="9 10">
    <name type="scientific">Aedes aegypti</name>
    <name type="common">Yellowfever mosquito</name>
    <name type="synonym">Culex aegypti</name>
    <dbReference type="NCBI Taxonomy" id="7159"/>
    <lineage>
        <taxon>Eukaryota</taxon>
        <taxon>Metazoa</taxon>
        <taxon>Ecdysozoa</taxon>
        <taxon>Arthropoda</taxon>
        <taxon>Hexapoda</taxon>
        <taxon>Insecta</taxon>
        <taxon>Pterygota</taxon>
        <taxon>Neoptera</taxon>
        <taxon>Endopterygota</taxon>
        <taxon>Diptera</taxon>
        <taxon>Nematocera</taxon>
        <taxon>Culicoidea</taxon>
        <taxon>Culicidae</taxon>
        <taxon>Culicinae</taxon>
        <taxon>Aedini</taxon>
        <taxon>Aedes</taxon>
        <taxon>Stegomyia</taxon>
    </lineage>
</organism>
<evidence type="ECO:0000313" key="10">
    <source>
        <dbReference type="Proteomes" id="UP000682892"/>
    </source>
</evidence>
<feature type="region of interest" description="Disordered" evidence="7">
    <location>
        <begin position="14"/>
        <end position="75"/>
    </location>
</feature>
<keyword evidence="4" id="KW-0238">DNA-binding</keyword>
<dbReference type="GO" id="GO:0000981">
    <property type="term" value="F:DNA-binding transcription factor activity, RNA polymerase II-specific"/>
    <property type="evidence" value="ECO:0007669"/>
    <property type="project" value="TreeGrafter"/>
</dbReference>
<feature type="domain" description="BZIP" evidence="8">
    <location>
        <begin position="346"/>
        <end position="399"/>
    </location>
</feature>
<dbReference type="EMBL" id="CH477578">
    <property type="protein sequence ID" value="EAT38767.1"/>
    <property type="molecule type" value="Genomic_DNA"/>
</dbReference>
<sequence length="410" mass="45199">MIAQFMMDLKTDHRTSPSLYFPHSPKLSDSCRPDSTDSGVLDLSKRRDSVDTRKTPSPYASFSEEGSPPLHRSHPSNALLINYHAAIHHPHHELPLKAPLPFESPNHLDNSRLPLSSGFHPSQSLHLPQHPILPKQEILPQRPELTPYLMRPDAIQQQSQFQHSPLHASREPDSLSESGSEGHVIPSGLKLPLIKQSNESSSNGPYPMVVGRDGKLARPFKAYPRDPLSLAAGFMASDSLLDANSAEKYNMFRKRMLEQIHAANGGHPTISNPKMRRLNKSLSDTSETESVPDKMPEPSSLPPKALPSDQHPSSDALTANRNAQIGSSNDANDGNSSSNGGPATKDSAYYERRKKNNAAAKKSRDRRRIKEDEIAIRAAFLERENIELKFELAAARKQLALYGVVTGGSP</sequence>
<evidence type="ECO:0000259" key="8">
    <source>
        <dbReference type="PROSITE" id="PS50217"/>
    </source>
</evidence>
<protein>
    <submittedName>
        <fullName evidence="9">AAEL009376-PA</fullName>
    </submittedName>
</protein>
<dbReference type="PROSITE" id="PS00036">
    <property type="entry name" value="BZIP_BASIC"/>
    <property type="match status" value="1"/>
</dbReference>
<feature type="compositionally biased region" description="Low complexity" evidence="7">
    <location>
        <begin position="326"/>
        <end position="341"/>
    </location>
</feature>
<dbReference type="SMART" id="SM00338">
    <property type="entry name" value="BRLZ"/>
    <property type="match status" value="1"/>
</dbReference>
<keyword evidence="6" id="KW-0539">Nucleus</keyword>
<evidence type="ECO:0000313" key="9">
    <source>
        <dbReference type="EMBL" id="EAT38767.1"/>
    </source>
</evidence>
<dbReference type="SUPFAM" id="SSF57959">
    <property type="entry name" value="Leucine zipper domain"/>
    <property type="match status" value="1"/>
</dbReference>
<reference evidence="9" key="1">
    <citation type="submission" date="2005-10" db="EMBL/GenBank/DDBJ databases">
        <authorList>
            <person name="Loftus B.J."/>
            <person name="Nene V.M."/>
            <person name="Hannick L.I."/>
            <person name="Bidwell S."/>
            <person name="Haas B."/>
            <person name="Amedeo P."/>
            <person name="Orvis J."/>
            <person name="Wortman J.R."/>
            <person name="White O.R."/>
            <person name="Salzberg S."/>
            <person name="Shumway M."/>
            <person name="Koo H."/>
            <person name="Zhao Y."/>
            <person name="Holmes M."/>
            <person name="Miller J."/>
            <person name="Schatz M."/>
            <person name="Pop M."/>
            <person name="Pai G."/>
            <person name="Utterback T."/>
            <person name="Rogers Y.-H."/>
            <person name="Kravitz S."/>
            <person name="Fraser C.M."/>
        </authorList>
    </citation>
    <scope>NUCLEOTIDE SEQUENCE</scope>
    <source>
        <strain evidence="9">Liverpool</strain>
    </source>
</reference>
<reference evidence="9" key="3">
    <citation type="submission" date="2012-09" db="EMBL/GenBank/DDBJ databases">
        <authorList>
            <consortium name="VectorBase"/>
        </authorList>
    </citation>
    <scope>NUCLEOTIDE SEQUENCE</scope>
    <source>
        <strain evidence="9">Liverpool</strain>
    </source>
</reference>
<dbReference type="GO" id="GO:0000978">
    <property type="term" value="F:RNA polymerase II cis-regulatory region sequence-specific DNA binding"/>
    <property type="evidence" value="ECO:0007669"/>
    <property type="project" value="TreeGrafter"/>
</dbReference>
<feature type="compositionally biased region" description="Basic residues" evidence="7">
    <location>
        <begin position="352"/>
        <end position="367"/>
    </location>
</feature>
<dbReference type="Proteomes" id="UP000682892">
    <property type="component" value="Unassembled WGS sequence"/>
</dbReference>
<keyword evidence="3" id="KW-0805">Transcription regulation</keyword>
<evidence type="ECO:0000256" key="7">
    <source>
        <dbReference type="SAM" id="MobiDB-lite"/>
    </source>
</evidence>
<dbReference type="FunFam" id="1.20.5.170:FF:000025">
    <property type="entry name" value="nuclear factor interleukin-3-regulated protein-like"/>
    <property type="match status" value="1"/>
</dbReference>
<dbReference type="InterPro" id="IPR040223">
    <property type="entry name" value="PAR_bZIP"/>
</dbReference>
<evidence type="ECO:0000256" key="3">
    <source>
        <dbReference type="ARBA" id="ARBA00023015"/>
    </source>
</evidence>
<dbReference type="InterPro" id="IPR004827">
    <property type="entry name" value="bZIP"/>
</dbReference>
<feature type="region of interest" description="Disordered" evidence="7">
    <location>
        <begin position="264"/>
        <end position="368"/>
    </location>
</feature>
<feature type="region of interest" description="Disordered" evidence="7">
    <location>
        <begin position="105"/>
        <end position="127"/>
    </location>
</feature>
<dbReference type="OrthoDB" id="6022300at2759"/>
<comment type="similarity">
    <text evidence="2">Belongs to the bZIP family. NFIL3 subfamily.</text>
</comment>
<gene>
    <name evidence="9" type="ORF">AaeL_AAEL009376</name>
</gene>
<dbReference type="AlphaFoldDB" id="A0A1S4FMA7"/>
<feature type="compositionally biased region" description="Basic and acidic residues" evidence="7">
    <location>
        <begin position="43"/>
        <end position="54"/>
    </location>
</feature>
<dbReference type="CDD" id="cd14695">
    <property type="entry name" value="bZIP_HLF"/>
    <property type="match status" value="1"/>
</dbReference>
<accession>A0A1S4FMA7</accession>
<dbReference type="InterPro" id="IPR046347">
    <property type="entry name" value="bZIP_sf"/>
</dbReference>
<reference evidence="9" key="2">
    <citation type="journal article" date="2007" name="Science">
        <title>Genome sequence of Aedes aegypti, a major arbovirus vector.</title>
        <authorList>
            <person name="Nene V."/>
            <person name="Wortman J.R."/>
            <person name="Lawson D."/>
            <person name="Haas B."/>
            <person name="Kodira C."/>
            <person name="Tu Z.J."/>
            <person name="Loftus B."/>
            <person name="Xi Z."/>
            <person name="Megy K."/>
            <person name="Grabherr M."/>
            <person name="Ren Q."/>
            <person name="Zdobnov E.M."/>
            <person name="Lobo N.F."/>
            <person name="Campbell K.S."/>
            <person name="Brown S.E."/>
            <person name="Bonaldo M.F."/>
            <person name="Zhu J."/>
            <person name="Sinkins S.P."/>
            <person name="Hogenkamp D.G."/>
            <person name="Amedeo P."/>
            <person name="Arensburger P."/>
            <person name="Atkinson P.W."/>
            <person name="Bidwell S."/>
            <person name="Biedler J."/>
            <person name="Birney E."/>
            <person name="Bruggner R.V."/>
            <person name="Costas J."/>
            <person name="Coy M.R."/>
            <person name="Crabtree J."/>
            <person name="Crawford M."/>
            <person name="Debruyn B."/>
            <person name="Decaprio D."/>
            <person name="Eiglmeier K."/>
            <person name="Eisenstadt E."/>
            <person name="El-Dorry H."/>
            <person name="Gelbart W.M."/>
            <person name="Gomes S.L."/>
            <person name="Hammond M."/>
            <person name="Hannick L.I."/>
            <person name="Hogan J.R."/>
            <person name="Holmes M.H."/>
            <person name="Jaffe D."/>
            <person name="Johnston J.S."/>
            <person name="Kennedy R.C."/>
            <person name="Koo H."/>
            <person name="Kravitz S."/>
            <person name="Kriventseva E.V."/>
            <person name="Kulp D."/>
            <person name="Labutti K."/>
            <person name="Lee E."/>
            <person name="Li S."/>
            <person name="Lovin D.D."/>
            <person name="Mao C."/>
            <person name="Mauceli E."/>
            <person name="Menck C.F."/>
            <person name="Miller J.R."/>
            <person name="Montgomery P."/>
            <person name="Mori A."/>
            <person name="Nascimento A.L."/>
            <person name="Naveira H.F."/>
            <person name="Nusbaum C."/>
            <person name="O'leary S."/>
            <person name="Orvis J."/>
            <person name="Pertea M."/>
            <person name="Quesneville H."/>
            <person name="Reidenbach K.R."/>
            <person name="Rogers Y.H."/>
            <person name="Roth C.W."/>
            <person name="Schneider J.R."/>
            <person name="Schatz M."/>
            <person name="Shumway M."/>
            <person name="Stanke M."/>
            <person name="Stinson E.O."/>
            <person name="Tubio J.M."/>
            <person name="Vanzee J.P."/>
            <person name="Verjovski-Almeida S."/>
            <person name="Werner D."/>
            <person name="White O."/>
            <person name="Wyder S."/>
            <person name="Zeng Q."/>
            <person name="Zhao Q."/>
            <person name="Zhao Y."/>
            <person name="Hill C.A."/>
            <person name="Raikhel A.S."/>
            <person name="Soares M.B."/>
            <person name="Knudson D.L."/>
            <person name="Lee N.H."/>
            <person name="Galagan J."/>
            <person name="Salzberg S.L."/>
            <person name="Paulsen I.T."/>
            <person name="Dimopoulos G."/>
            <person name="Collins F.H."/>
            <person name="Birren B."/>
            <person name="Fraser-Liggett C.M."/>
            <person name="Severson D.W."/>
        </authorList>
    </citation>
    <scope>NUCLEOTIDE SEQUENCE [LARGE SCALE GENOMIC DNA]</scope>
    <source>
        <strain evidence="9">Liverpool</strain>
    </source>
</reference>
<evidence type="ECO:0000256" key="2">
    <source>
        <dbReference type="ARBA" id="ARBA00006079"/>
    </source>
</evidence>
<keyword evidence="5" id="KW-0804">Transcription</keyword>
<comment type="subcellular location">
    <subcellularLocation>
        <location evidence="1">Nucleus</location>
    </subcellularLocation>
</comment>
<dbReference type="HOGENOM" id="CLU_671244_0_0_1"/>
<dbReference type="PANTHER" id="PTHR11988:SF42">
    <property type="entry name" value="PROTEIN GIANT"/>
    <property type="match status" value="1"/>
</dbReference>
<evidence type="ECO:0000256" key="5">
    <source>
        <dbReference type="ARBA" id="ARBA00023163"/>
    </source>
</evidence>
<dbReference type="Pfam" id="PF07716">
    <property type="entry name" value="bZIP_2"/>
    <property type="match status" value="1"/>
</dbReference>
<feature type="compositionally biased region" description="Polar residues" evidence="7">
    <location>
        <begin position="310"/>
        <end position="325"/>
    </location>
</feature>
<dbReference type="GO" id="GO:0005634">
    <property type="term" value="C:nucleus"/>
    <property type="evidence" value="ECO:0007669"/>
    <property type="project" value="UniProtKB-SubCell"/>
</dbReference>
<dbReference type="OMA" id="MAQFMMD"/>
<dbReference type="PROSITE" id="PS50217">
    <property type="entry name" value="BZIP"/>
    <property type="match status" value="1"/>
</dbReference>
<feature type="compositionally biased region" description="Polar residues" evidence="7">
    <location>
        <begin position="280"/>
        <end position="289"/>
    </location>
</feature>